<dbReference type="SUPFAM" id="SSF55811">
    <property type="entry name" value="Nudix"/>
    <property type="match status" value="1"/>
</dbReference>
<evidence type="ECO:0000256" key="2">
    <source>
        <dbReference type="ARBA" id="ARBA00022801"/>
    </source>
</evidence>
<dbReference type="PANTHER" id="PTHR43046">
    <property type="entry name" value="GDP-MANNOSE MANNOSYL HYDROLASE"/>
    <property type="match status" value="1"/>
</dbReference>
<comment type="caution">
    <text evidence="4">The sequence shown here is derived from an EMBL/GenBank/DDBJ whole genome shotgun (WGS) entry which is preliminary data.</text>
</comment>
<reference evidence="4 5" key="1">
    <citation type="journal article" date="2017" name="Elife">
        <title>Extensive horizontal gene transfer in cheese-associated bacteria.</title>
        <authorList>
            <person name="Bonham K.S."/>
            <person name="Wolfe B.E."/>
            <person name="Dutton R.J."/>
        </authorList>
    </citation>
    <scope>NUCLEOTIDE SEQUENCE [LARGE SCALE GENOMIC DNA]</scope>
    <source>
        <strain evidence="4 5">341_9</strain>
    </source>
</reference>
<sequence>MPTPDFVLALREHVGHDLLWMPGVTAFVLDADRQHMLAVRRADTGAWTPVTGIIDPGEEPASAAVREVAEEAGVDCAPLRLVDVRTHPPLTFPNGDHAQFLDLCFVCEHTGGEPYPADGENTEARWFPLEDPPPMNDRFLAQLQIVLADRPEARFRR</sequence>
<dbReference type="PANTHER" id="PTHR43046:SF16">
    <property type="entry name" value="ADP-RIBOSE PYROPHOSPHATASE YJHB-RELATED"/>
    <property type="match status" value="1"/>
</dbReference>
<dbReference type="InterPro" id="IPR015797">
    <property type="entry name" value="NUDIX_hydrolase-like_dom_sf"/>
</dbReference>
<evidence type="ECO:0000256" key="1">
    <source>
        <dbReference type="ARBA" id="ARBA00001946"/>
    </source>
</evidence>
<comment type="cofactor">
    <cofactor evidence="1">
        <name>Mg(2+)</name>
        <dbReference type="ChEBI" id="CHEBI:18420"/>
    </cofactor>
</comment>
<dbReference type="InterPro" id="IPR020084">
    <property type="entry name" value="NUDIX_hydrolase_CS"/>
</dbReference>
<dbReference type="PROSITE" id="PS51462">
    <property type="entry name" value="NUDIX"/>
    <property type="match status" value="1"/>
</dbReference>
<protein>
    <submittedName>
        <fullName evidence="4">ADP-ribose pyrophosphatase</fullName>
    </submittedName>
</protein>
<accession>A0A2A3YMC4</accession>
<dbReference type="EMBL" id="NRGR01000006">
    <property type="protein sequence ID" value="PCC40448.1"/>
    <property type="molecule type" value="Genomic_DNA"/>
</dbReference>
<proteinExistence type="predicted"/>
<dbReference type="CDD" id="cd18879">
    <property type="entry name" value="NUDIX_Hydrolase"/>
    <property type="match status" value="1"/>
</dbReference>
<dbReference type="PROSITE" id="PS00893">
    <property type="entry name" value="NUDIX_BOX"/>
    <property type="match status" value="1"/>
</dbReference>
<dbReference type="InterPro" id="IPR000086">
    <property type="entry name" value="NUDIX_hydrolase_dom"/>
</dbReference>
<dbReference type="AlphaFoldDB" id="A0A2A3YMC4"/>
<keyword evidence="2" id="KW-0378">Hydrolase</keyword>
<dbReference type="OrthoDB" id="9814308at2"/>
<feature type="domain" description="Nudix hydrolase" evidence="3">
    <location>
        <begin position="19"/>
        <end position="149"/>
    </location>
</feature>
<organism evidence="4 5">
    <name type="scientific">Brachybacterium alimentarium</name>
    <dbReference type="NCBI Taxonomy" id="47845"/>
    <lineage>
        <taxon>Bacteria</taxon>
        <taxon>Bacillati</taxon>
        <taxon>Actinomycetota</taxon>
        <taxon>Actinomycetes</taxon>
        <taxon>Micrococcales</taxon>
        <taxon>Dermabacteraceae</taxon>
        <taxon>Brachybacterium</taxon>
    </lineage>
</organism>
<keyword evidence="5" id="KW-1185">Reference proteome</keyword>
<dbReference type="Pfam" id="PF00293">
    <property type="entry name" value="NUDIX"/>
    <property type="match status" value="1"/>
</dbReference>
<evidence type="ECO:0000259" key="3">
    <source>
        <dbReference type="PROSITE" id="PS51462"/>
    </source>
</evidence>
<dbReference type="RefSeq" id="WP_096163156.1">
    <property type="nucleotide sequence ID" value="NZ_BAAAIQ010000012.1"/>
</dbReference>
<name>A0A2A3YMC4_9MICO</name>
<evidence type="ECO:0000313" key="5">
    <source>
        <dbReference type="Proteomes" id="UP000218598"/>
    </source>
</evidence>
<gene>
    <name evidence="4" type="ORF">CIK66_03430</name>
</gene>
<evidence type="ECO:0000313" key="4">
    <source>
        <dbReference type="EMBL" id="PCC40448.1"/>
    </source>
</evidence>
<dbReference type="Gene3D" id="3.90.79.10">
    <property type="entry name" value="Nucleoside Triphosphate Pyrophosphohydrolase"/>
    <property type="match status" value="1"/>
</dbReference>
<dbReference type="GO" id="GO:0016787">
    <property type="term" value="F:hydrolase activity"/>
    <property type="evidence" value="ECO:0007669"/>
    <property type="project" value="UniProtKB-KW"/>
</dbReference>
<dbReference type="Proteomes" id="UP000218598">
    <property type="component" value="Unassembled WGS sequence"/>
</dbReference>
<dbReference type="GeneID" id="95325744"/>